<evidence type="ECO:0000256" key="1">
    <source>
        <dbReference type="SAM" id="Phobius"/>
    </source>
</evidence>
<keyword evidence="1" id="KW-1133">Transmembrane helix</keyword>
<name>A0A9P0HK43_NEZVI</name>
<evidence type="ECO:0000313" key="2">
    <source>
        <dbReference type="EMBL" id="CAH1403501.1"/>
    </source>
</evidence>
<dbReference type="Proteomes" id="UP001152798">
    <property type="component" value="Chromosome 5"/>
</dbReference>
<accession>A0A9P0HK43</accession>
<sequence length="96" mass="11081">MATIIHQFYLIFLQFRNEIAQVLGLFCQRNTAGEFTEAMRRDQYNNFFNAMLCLFLSTILTALMAFSTSDRGTFKLKEMGTNIISAAEQDKTNTYQ</sequence>
<proteinExistence type="predicted"/>
<protein>
    <submittedName>
        <fullName evidence="2">Uncharacterized protein</fullName>
    </submittedName>
</protein>
<evidence type="ECO:0000313" key="3">
    <source>
        <dbReference type="Proteomes" id="UP001152798"/>
    </source>
</evidence>
<dbReference type="EMBL" id="OV725081">
    <property type="protein sequence ID" value="CAH1403501.1"/>
    <property type="molecule type" value="Genomic_DNA"/>
</dbReference>
<dbReference type="AlphaFoldDB" id="A0A9P0HK43"/>
<feature type="transmembrane region" description="Helical" evidence="1">
    <location>
        <begin position="47"/>
        <end position="67"/>
    </location>
</feature>
<organism evidence="2 3">
    <name type="scientific">Nezara viridula</name>
    <name type="common">Southern green stink bug</name>
    <name type="synonym">Cimex viridulus</name>
    <dbReference type="NCBI Taxonomy" id="85310"/>
    <lineage>
        <taxon>Eukaryota</taxon>
        <taxon>Metazoa</taxon>
        <taxon>Ecdysozoa</taxon>
        <taxon>Arthropoda</taxon>
        <taxon>Hexapoda</taxon>
        <taxon>Insecta</taxon>
        <taxon>Pterygota</taxon>
        <taxon>Neoptera</taxon>
        <taxon>Paraneoptera</taxon>
        <taxon>Hemiptera</taxon>
        <taxon>Heteroptera</taxon>
        <taxon>Panheteroptera</taxon>
        <taxon>Pentatomomorpha</taxon>
        <taxon>Pentatomoidea</taxon>
        <taxon>Pentatomidae</taxon>
        <taxon>Pentatominae</taxon>
        <taxon>Nezara</taxon>
    </lineage>
</organism>
<gene>
    <name evidence="2" type="ORF">NEZAVI_LOCUS12104</name>
</gene>
<dbReference type="OrthoDB" id="10334559at2759"/>
<keyword evidence="3" id="KW-1185">Reference proteome</keyword>
<keyword evidence="1" id="KW-0472">Membrane</keyword>
<keyword evidence="1" id="KW-0812">Transmembrane</keyword>
<reference evidence="2" key="1">
    <citation type="submission" date="2022-01" db="EMBL/GenBank/DDBJ databases">
        <authorList>
            <person name="King R."/>
        </authorList>
    </citation>
    <scope>NUCLEOTIDE SEQUENCE</scope>
</reference>